<evidence type="ECO:0000256" key="2">
    <source>
        <dbReference type="ARBA" id="ARBA00022603"/>
    </source>
</evidence>
<dbReference type="CDD" id="cd02440">
    <property type="entry name" value="AdoMet_MTases"/>
    <property type="match status" value="1"/>
</dbReference>
<evidence type="ECO:0000259" key="4">
    <source>
        <dbReference type="Pfam" id="PF08241"/>
    </source>
</evidence>
<dbReference type="Pfam" id="PF08241">
    <property type="entry name" value="Methyltransf_11"/>
    <property type="match status" value="1"/>
</dbReference>
<dbReference type="InterPro" id="IPR013216">
    <property type="entry name" value="Methyltransf_11"/>
</dbReference>
<comment type="caution">
    <text evidence="5">The sequence shown here is derived from an EMBL/GenBank/DDBJ whole genome shotgun (WGS) entry which is preliminary data.</text>
</comment>
<organism evidence="5 6">
    <name type="scientific">Caldalkalibacillus horti</name>
    <dbReference type="NCBI Taxonomy" id="77523"/>
    <lineage>
        <taxon>Bacteria</taxon>
        <taxon>Bacillati</taxon>
        <taxon>Bacillota</taxon>
        <taxon>Bacilli</taxon>
        <taxon>Bacillales</taxon>
        <taxon>Bacillaceae</taxon>
        <taxon>Caldalkalibacillus</taxon>
    </lineage>
</organism>
<accession>A0ABT9W092</accession>
<dbReference type="InterPro" id="IPR051052">
    <property type="entry name" value="Diverse_substrate_MTase"/>
</dbReference>
<feature type="domain" description="Methyltransferase type 11" evidence="4">
    <location>
        <begin position="54"/>
        <end position="149"/>
    </location>
</feature>
<keyword evidence="2" id="KW-0489">Methyltransferase</keyword>
<dbReference type="Proteomes" id="UP001235840">
    <property type="component" value="Unassembled WGS sequence"/>
</dbReference>
<dbReference type="EMBL" id="JAUSTY010000010">
    <property type="protein sequence ID" value="MDQ0166674.1"/>
    <property type="molecule type" value="Genomic_DNA"/>
</dbReference>
<gene>
    <name evidence="5" type="ORF">J2S11_002590</name>
</gene>
<evidence type="ECO:0000313" key="5">
    <source>
        <dbReference type="EMBL" id="MDQ0166674.1"/>
    </source>
</evidence>
<dbReference type="RefSeq" id="WP_307395071.1">
    <property type="nucleotide sequence ID" value="NZ_BAAADK010000047.1"/>
</dbReference>
<dbReference type="PANTHER" id="PTHR44942">
    <property type="entry name" value="METHYLTRANSF_11 DOMAIN-CONTAINING PROTEIN"/>
    <property type="match status" value="1"/>
</dbReference>
<dbReference type="Gene3D" id="3.40.50.150">
    <property type="entry name" value="Vaccinia Virus protein VP39"/>
    <property type="match status" value="1"/>
</dbReference>
<keyword evidence="3" id="KW-0808">Transferase</keyword>
<keyword evidence="6" id="KW-1185">Reference proteome</keyword>
<name>A0ABT9W092_9BACI</name>
<reference evidence="5 6" key="1">
    <citation type="submission" date="2023-07" db="EMBL/GenBank/DDBJ databases">
        <title>Genomic Encyclopedia of Type Strains, Phase IV (KMG-IV): sequencing the most valuable type-strain genomes for metagenomic binning, comparative biology and taxonomic classification.</title>
        <authorList>
            <person name="Goeker M."/>
        </authorList>
    </citation>
    <scope>NUCLEOTIDE SEQUENCE [LARGE SCALE GENOMIC DNA]</scope>
    <source>
        <strain evidence="5 6">DSM 12751</strain>
    </source>
</reference>
<proteinExistence type="inferred from homology"/>
<protein>
    <submittedName>
        <fullName evidence="5">Ubiquinone/menaquinone biosynthesis C-methylase UbiE</fullName>
    </submittedName>
</protein>
<dbReference type="SUPFAM" id="SSF53335">
    <property type="entry name" value="S-adenosyl-L-methionine-dependent methyltransferases"/>
    <property type="match status" value="1"/>
</dbReference>
<dbReference type="PANTHER" id="PTHR44942:SF4">
    <property type="entry name" value="METHYLTRANSFERASE TYPE 11 DOMAIN-CONTAINING PROTEIN"/>
    <property type="match status" value="1"/>
</dbReference>
<comment type="similarity">
    <text evidence="1">Belongs to the methyltransferase superfamily.</text>
</comment>
<evidence type="ECO:0000256" key="1">
    <source>
        <dbReference type="ARBA" id="ARBA00008361"/>
    </source>
</evidence>
<dbReference type="InterPro" id="IPR029063">
    <property type="entry name" value="SAM-dependent_MTases_sf"/>
</dbReference>
<keyword evidence="5" id="KW-0830">Ubiquinone</keyword>
<evidence type="ECO:0000256" key="3">
    <source>
        <dbReference type="ARBA" id="ARBA00022679"/>
    </source>
</evidence>
<sequence length="264" mass="30150">MKELKPDVLKSKEAVVAQFGKNASQYVTSANHAKGADLQDLVQAIQYNEGMKALDVATGGGHVANALATHVQEVTALDLTPEILQQAEAFIQKNNHQNVTFVQGDAEQLPFADESFDLVTCRIAAHHFPNVPHFVQEVYRVLKKGGQFALIDNISPEDDLLDSFYNIVEKKRDYSHFRALKKTEWISLVEKSGFYSSFMKTYEKKFKFKEWTERMQLPLDEKEALNQYMLEQSEQTKEYFKLVEEDGSVQSFVGSSILLHMYKR</sequence>
<evidence type="ECO:0000313" key="6">
    <source>
        <dbReference type="Proteomes" id="UP001235840"/>
    </source>
</evidence>